<evidence type="ECO:0008006" key="4">
    <source>
        <dbReference type="Google" id="ProtNLM"/>
    </source>
</evidence>
<organism evidence="2 3">
    <name type="scientific">Streptomyces lanatus</name>
    <dbReference type="NCBI Taxonomy" id="66900"/>
    <lineage>
        <taxon>Bacteria</taxon>
        <taxon>Bacillati</taxon>
        <taxon>Actinomycetota</taxon>
        <taxon>Actinomycetes</taxon>
        <taxon>Kitasatosporales</taxon>
        <taxon>Streptomycetaceae</taxon>
        <taxon>Streptomyces</taxon>
    </lineage>
</organism>
<evidence type="ECO:0000256" key="1">
    <source>
        <dbReference type="SAM" id="Phobius"/>
    </source>
</evidence>
<sequence length="193" mass="21243">MAASECTKVRLWRWRRNPLRRRSDVIEAWVVLCGWLLALIGGVFGGLAAAQAVVRSAEQQRAESHRVTAVLVKDAEDPGPARVTTDHLVWATVRWTDQNGSVRTDEARVPPNMKAGGKVQVWTDRSGVLPKQPLTESEILLHSVAGGILAGAGSAGIVLGSAWVVRLGLERRRLDQWAAEWERLDTPWGWKTG</sequence>
<protein>
    <recommendedName>
        <fullName evidence="4">Integral membrane protein</fullName>
    </recommendedName>
</protein>
<keyword evidence="1" id="KW-0472">Membrane</keyword>
<dbReference type="PANTHER" id="PTHR42305">
    <property type="entry name" value="MEMBRANE PROTEIN RV1733C-RELATED"/>
    <property type="match status" value="1"/>
</dbReference>
<dbReference type="RefSeq" id="WP_190068347.1">
    <property type="nucleotide sequence ID" value="NZ_BNBM01000001.1"/>
</dbReference>
<comment type="caution">
    <text evidence="2">The sequence shown here is derived from an EMBL/GenBank/DDBJ whole genome shotgun (WGS) entry which is preliminary data.</text>
</comment>
<dbReference type="InterPro" id="IPR039708">
    <property type="entry name" value="MT1774/Rv1733c-like"/>
</dbReference>
<keyword evidence="3" id="KW-1185">Reference proteome</keyword>
<proteinExistence type="predicted"/>
<dbReference type="PANTHER" id="PTHR42305:SF1">
    <property type="entry name" value="MEMBRANE PROTEIN RV1733C-RELATED"/>
    <property type="match status" value="1"/>
</dbReference>
<gene>
    <name evidence="2" type="ORF">ABT384_27945</name>
</gene>
<evidence type="ECO:0000313" key="3">
    <source>
        <dbReference type="Proteomes" id="UP001486207"/>
    </source>
</evidence>
<accession>A0ABV1XXZ5</accession>
<dbReference type="EMBL" id="JBEPFB010000014">
    <property type="protein sequence ID" value="MER7376471.1"/>
    <property type="molecule type" value="Genomic_DNA"/>
</dbReference>
<reference evidence="2 3" key="1">
    <citation type="submission" date="2024-06" db="EMBL/GenBank/DDBJ databases">
        <title>The Natural Products Discovery Center: Release of the First 8490 Sequenced Strains for Exploring Actinobacteria Biosynthetic Diversity.</title>
        <authorList>
            <person name="Kalkreuter E."/>
            <person name="Kautsar S.A."/>
            <person name="Yang D."/>
            <person name="Bader C.D."/>
            <person name="Teijaro C.N."/>
            <person name="Fluegel L."/>
            <person name="Davis C.M."/>
            <person name="Simpson J.R."/>
            <person name="Lauterbach L."/>
            <person name="Steele A.D."/>
            <person name="Gui C."/>
            <person name="Meng S."/>
            <person name="Li G."/>
            <person name="Viehrig K."/>
            <person name="Ye F."/>
            <person name="Su P."/>
            <person name="Kiefer A.F."/>
            <person name="Nichols A."/>
            <person name="Cepeda A.J."/>
            <person name="Yan W."/>
            <person name="Fan B."/>
            <person name="Jiang Y."/>
            <person name="Adhikari A."/>
            <person name="Zheng C.-J."/>
            <person name="Schuster L."/>
            <person name="Cowan T.M."/>
            <person name="Smanski M.J."/>
            <person name="Chevrette M.G."/>
            <person name="De Carvalho L.P.S."/>
            <person name="Shen B."/>
        </authorList>
    </citation>
    <scope>NUCLEOTIDE SEQUENCE [LARGE SCALE GENOMIC DNA]</scope>
    <source>
        <strain evidence="2 3">NPDC000155</strain>
    </source>
</reference>
<feature type="transmembrane region" description="Helical" evidence="1">
    <location>
        <begin position="139"/>
        <end position="165"/>
    </location>
</feature>
<dbReference type="Proteomes" id="UP001486207">
    <property type="component" value="Unassembled WGS sequence"/>
</dbReference>
<keyword evidence="1" id="KW-1133">Transmembrane helix</keyword>
<keyword evidence="1" id="KW-0812">Transmembrane</keyword>
<name>A0ABV1XXZ5_9ACTN</name>
<feature type="transmembrane region" description="Helical" evidence="1">
    <location>
        <begin position="25"/>
        <end position="50"/>
    </location>
</feature>
<evidence type="ECO:0000313" key="2">
    <source>
        <dbReference type="EMBL" id="MER7376471.1"/>
    </source>
</evidence>